<evidence type="ECO:0000259" key="5">
    <source>
        <dbReference type="Pfam" id="PF00389"/>
    </source>
</evidence>
<keyword evidence="3" id="KW-0520">NAD</keyword>
<dbReference type="FunFam" id="3.40.50.720:FF:000213">
    <property type="entry name" value="Putative 2-hydroxyacid dehydrogenase"/>
    <property type="match status" value="1"/>
</dbReference>
<dbReference type="STRING" id="29655.A0A0K9NS87"/>
<keyword evidence="1" id="KW-0521">NADP</keyword>
<dbReference type="AlphaFoldDB" id="A0A0K9NS87"/>
<proteinExistence type="inferred from homology"/>
<dbReference type="Pfam" id="PF02826">
    <property type="entry name" value="2-Hacid_dh_C"/>
    <property type="match status" value="1"/>
</dbReference>
<dbReference type="PANTHER" id="PTHR10996">
    <property type="entry name" value="2-HYDROXYACID DEHYDROGENASE-RELATED"/>
    <property type="match status" value="1"/>
</dbReference>
<sequence>MVDSSSIDVLQPVLILLPMHDFIEIPLVKKFKFLKAFEAEEGRDQFLEKHAEIIKVILCTGFTPVNAETISKLPRLECVIAVSTGVNLIDLDACRERSVRVTNAGTAYSEDTADYGVGLLMDVCRRISAADSFVRQGLWSANRDCPYFGSSLGGKRVGMIGLGNIGASIAKKVASFGCEMSYTTRSQKETVPYKYYPTVLELASNNDVLVVCCALTKETTHIVNRDVMLALGKEGVVINIGRGPLIDEKELVKCLLNGEIKGAGMDVFENEPEVPKEFYGMDNVVLSPHSAPLTPESLENVVELSIANLNNVFAKRPLLSVVV</sequence>
<dbReference type="OMA" id="VMDAAPS"/>
<accession>A0A0K9NS87</accession>
<dbReference type="GO" id="GO:0051287">
    <property type="term" value="F:NAD binding"/>
    <property type="evidence" value="ECO:0007669"/>
    <property type="project" value="InterPro"/>
</dbReference>
<comment type="similarity">
    <text evidence="4">Belongs to the D-isomer specific 2-hydroxyacid dehydrogenase family.</text>
</comment>
<dbReference type="GO" id="GO:0030267">
    <property type="term" value="F:glyoxylate reductase (NADPH) activity"/>
    <property type="evidence" value="ECO:0000318"/>
    <property type="project" value="GO_Central"/>
</dbReference>
<protein>
    <submittedName>
        <fullName evidence="7">Glyoxylate/hydroxypyruvate reductase HPR3</fullName>
    </submittedName>
</protein>
<dbReference type="InterPro" id="IPR036291">
    <property type="entry name" value="NAD(P)-bd_dom_sf"/>
</dbReference>
<feature type="domain" description="D-isomer specific 2-hydroxyacid dehydrogenase NAD-binding" evidence="6">
    <location>
        <begin position="117"/>
        <end position="291"/>
    </location>
</feature>
<dbReference type="Pfam" id="PF00389">
    <property type="entry name" value="2-Hacid_dh"/>
    <property type="match status" value="1"/>
</dbReference>
<evidence type="ECO:0000256" key="2">
    <source>
        <dbReference type="ARBA" id="ARBA00023002"/>
    </source>
</evidence>
<dbReference type="CDD" id="cd12156">
    <property type="entry name" value="HPPR"/>
    <property type="match status" value="1"/>
</dbReference>
<dbReference type="InterPro" id="IPR050223">
    <property type="entry name" value="D-isomer_2-hydroxyacid_DH"/>
</dbReference>
<comment type="caution">
    <text evidence="7">The sequence shown here is derived from an EMBL/GenBank/DDBJ whole genome shotgun (WGS) entry which is preliminary data.</text>
</comment>
<dbReference type="Gene3D" id="3.40.50.720">
    <property type="entry name" value="NAD(P)-binding Rossmann-like Domain"/>
    <property type="match status" value="2"/>
</dbReference>
<dbReference type="InterPro" id="IPR006140">
    <property type="entry name" value="D-isomer_DH_NAD-bd"/>
</dbReference>
<dbReference type="EMBL" id="LFYR01001757">
    <property type="protein sequence ID" value="KMZ59616.1"/>
    <property type="molecule type" value="Genomic_DNA"/>
</dbReference>
<dbReference type="SUPFAM" id="SSF51735">
    <property type="entry name" value="NAD(P)-binding Rossmann-fold domains"/>
    <property type="match status" value="1"/>
</dbReference>
<evidence type="ECO:0000256" key="1">
    <source>
        <dbReference type="ARBA" id="ARBA00022857"/>
    </source>
</evidence>
<gene>
    <name evidence="7" type="ORF">ZOSMA_66G00360</name>
</gene>
<name>A0A0K9NS87_ZOSMR</name>
<evidence type="ECO:0000256" key="4">
    <source>
        <dbReference type="RuleBase" id="RU003719"/>
    </source>
</evidence>
<reference evidence="8" key="1">
    <citation type="journal article" date="2016" name="Nature">
        <title>The genome of the seagrass Zostera marina reveals angiosperm adaptation to the sea.</title>
        <authorList>
            <person name="Olsen J.L."/>
            <person name="Rouze P."/>
            <person name="Verhelst B."/>
            <person name="Lin Y.-C."/>
            <person name="Bayer T."/>
            <person name="Collen J."/>
            <person name="Dattolo E."/>
            <person name="De Paoli E."/>
            <person name="Dittami S."/>
            <person name="Maumus F."/>
            <person name="Michel G."/>
            <person name="Kersting A."/>
            <person name="Lauritano C."/>
            <person name="Lohaus R."/>
            <person name="Toepel M."/>
            <person name="Tonon T."/>
            <person name="Vanneste K."/>
            <person name="Amirebrahimi M."/>
            <person name="Brakel J."/>
            <person name="Bostroem C."/>
            <person name="Chovatia M."/>
            <person name="Grimwood J."/>
            <person name="Jenkins J.W."/>
            <person name="Jueterbock A."/>
            <person name="Mraz A."/>
            <person name="Stam W.T."/>
            <person name="Tice H."/>
            <person name="Bornberg-Bauer E."/>
            <person name="Green P.J."/>
            <person name="Pearson G.A."/>
            <person name="Procaccini G."/>
            <person name="Duarte C.M."/>
            <person name="Schmutz J."/>
            <person name="Reusch T.B.H."/>
            <person name="Van de Peer Y."/>
        </authorList>
    </citation>
    <scope>NUCLEOTIDE SEQUENCE [LARGE SCALE GENOMIC DNA]</scope>
    <source>
        <strain evidence="8">cv. Finnish</strain>
    </source>
</reference>
<evidence type="ECO:0000256" key="3">
    <source>
        <dbReference type="ARBA" id="ARBA00023027"/>
    </source>
</evidence>
<dbReference type="InterPro" id="IPR006139">
    <property type="entry name" value="D-isomer_2_OHA_DH_cat_dom"/>
</dbReference>
<feature type="domain" description="D-isomer specific 2-hydroxyacid dehydrogenase catalytic" evidence="5">
    <location>
        <begin position="37"/>
        <end position="322"/>
    </location>
</feature>
<keyword evidence="8" id="KW-1185">Reference proteome</keyword>
<organism evidence="7 8">
    <name type="scientific">Zostera marina</name>
    <name type="common">Eelgrass</name>
    <dbReference type="NCBI Taxonomy" id="29655"/>
    <lineage>
        <taxon>Eukaryota</taxon>
        <taxon>Viridiplantae</taxon>
        <taxon>Streptophyta</taxon>
        <taxon>Embryophyta</taxon>
        <taxon>Tracheophyta</taxon>
        <taxon>Spermatophyta</taxon>
        <taxon>Magnoliopsida</taxon>
        <taxon>Liliopsida</taxon>
        <taxon>Zosteraceae</taxon>
        <taxon>Zostera</taxon>
    </lineage>
</organism>
<evidence type="ECO:0000313" key="7">
    <source>
        <dbReference type="EMBL" id="KMZ59616.1"/>
    </source>
</evidence>
<dbReference type="GO" id="GO:0016618">
    <property type="term" value="F:hydroxypyruvate reductase [NAD(P)H] activity"/>
    <property type="evidence" value="ECO:0000318"/>
    <property type="project" value="GO_Central"/>
</dbReference>
<keyword evidence="7" id="KW-0670">Pyruvate</keyword>
<dbReference type="OrthoDB" id="298012at2759"/>
<dbReference type="SUPFAM" id="SSF52283">
    <property type="entry name" value="Formate/glycerate dehydrogenase catalytic domain-like"/>
    <property type="match status" value="1"/>
</dbReference>
<keyword evidence="2 4" id="KW-0560">Oxidoreductase</keyword>
<dbReference type="Proteomes" id="UP000036987">
    <property type="component" value="Unassembled WGS sequence"/>
</dbReference>
<evidence type="ECO:0000313" key="8">
    <source>
        <dbReference type="Proteomes" id="UP000036987"/>
    </source>
</evidence>
<dbReference type="PANTHER" id="PTHR10996:SF268">
    <property type="entry name" value="GLYOXYLATE_HYDROXYPYRUVATE REDUCTASE HPR3"/>
    <property type="match status" value="1"/>
</dbReference>
<evidence type="ECO:0000259" key="6">
    <source>
        <dbReference type="Pfam" id="PF02826"/>
    </source>
</evidence>
<dbReference type="GO" id="GO:0005829">
    <property type="term" value="C:cytosol"/>
    <property type="evidence" value="ECO:0000318"/>
    <property type="project" value="GO_Central"/>
</dbReference>